<dbReference type="Proteomes" id="UP001441944">
    <property type="component" value="Unassembled WGS sequence"/>
</dbReference>
<organism evidence="4 5">
    <name type="scientific">Pseudophaeobacter arcticus</name>
    <dbReference type="NCBI Taxonomy" id="385492"/>
    <lineage>
        <taxon>Bacteria</taxon>
        <taxon>Pseudomonadati</taxon>
        <taxon>Pseudomonadota</taxon>
        <taxon>Alphaproteobacteria</taxon>
        <taxon>Rhodobacterales</taxon>
        <taxon>Paracoccaceae</taxon>
        <taxon>Pseudophaeobacter</taxon>
    </lineage>
</organism>
<proteinExistence type="predicted"/>
<keyword evidence="2" id="KW-0456">Lyase</keyword>
<name>A0ABQ0AQL3_9RHOB</name>
<accession>A0ABQ0AQL3</accession>
<gene>
    <name evidence="4" type="ORF">NBRC116598_36150</name>
</gene>
<dbReference type="Gene3D" id="3.40.225.10">
    <property type="entry name" value="Class II aldolase/adducin N-terminal domain"/>
    <property type="match status" value="1"/>
</dbReference>
<dbReference type="PANTHER" id="PTHR22789:SF0">
    <property type="entry name" value="3-OXO-TETRONATE 4-PHOSPHATE DECARBOXYLASE-RELATED"/>
    <property type="match status" value="1"/>
</dbReference>
<dbReference type="SUPFAM" id="SSF53639">
    <property type="entry name" value="AraD/HMP-PK domain-like"/>
    <property type="match status" value="1"/>
</dbReference>
<evidence type="ECO:0000313" key="4">
    <source>
        <dbReference type="EMBL" id="GAA6198170.1"/>
    </source>
</evidence>
<dbReference type="InterPro" id="IPR050197">
    <property type="entry name" value="Aldolase_class_II_sugar_metab"/>
</dbReference>
<dbReference type="InterPro" id="IPR036409">
    <property type="entry name" value="Aldolase_II/adducin_N_sf"/>
</dbReference>
<reference evidence="4 5" key="1">
    <citation type="submission" date="2024-04" db="EMBL/GenBank/DDBJ databases">
        <title>Draft genome sequence of Pseudophaeobacter arcticus NBRC 116598.</title>
        <authorList>
            <person name="Miyakawa T."/>
            <person name="Kusuya Y."/>
            <person name="Miura T."/>
        </authorList>
    </citation>
    <scope>NUCLEOTIDE SEQUENCE [LARGE SCALE GENOMIC DNA]</scope>
    <source>
        <strain evidence="4 5">SU-CL00105</strain>
    </source>
</reference>
<evidence type="ECO:0000256" key="2">
    <source>
        <dbReference type="ARBA" id="ARBA00023239"/>
    </source>
</evidence>
<feature type="domain" description="Class II aldolase/adducin N-terminal" evidence="3">
    <location>
        <begin position="13"/>
        <end position="189"/>
    </location>
</feature>
<dbReference type="PANTHER" id="PTHR22789">
    <property type="entry name" value="FUCULOSE PHOSPHATE ALDOLASE"/>
    <property type="match status" value="1"/>
</dbReference>
<dbReference type="RefSeq" id="WP_353401962.1">
    <property type="nucleotide sequence ID" value="NZ_BAABWU010000019.1"/>
</dbReference>
<dbReference type="Pfam" id="PF00596">
    <property type="entry name" value="Aldolase_II"/>
    <property type="match status" value="1"/>
</dbReference>
<dbReference type="InterPro" id="IPR001303">
    <property type="entry name" value="Aldolase_II/adducin_N"/>
</dbReference>
<comment type="caution">
    <text evidence="4">The sequence shown here is derived from an EMBL/GenBank/DDBJ whole genome shotgun (WGS) entry which is preliminary data.</text>
</comment>
<dbReference type="SMART" id="SM01007">
    <property type="entry name" value="Aldolase_II"/>
    <property type="match status" value="1"/>
</dbReference>
<sequence>MSRPYCDDTATRQSIIDACLAMQAAGVNQGVSGNISLRTTEGMLITPSGVEYEKMRPDMLVLMPLDGSQMRPGQMKPSSEWQFHRDILLAKRSEMAVVHAHPTFCTALAMNHQPIPACHYMVAAFGGDDVPVADYALFGSQELSRLVVQALHHRSACLMANHGAVVTGDSLQTALWRMMELETLAKGYVTSLTIGSPKLLGADQMSEVKQAFADYGRTSL</sequence>
<evidence type="ECO:0000313" key="5">
    <source>
        <dbReference type="Proteomes" id="UP001441944"/>
    </source>
</evidence>
<keyword evidence="1" id="KW-0479">Metal-binding</keyword>
<dbReference type="EMBL" id="BAABWU010000019">
    <property type="protein sequence ID" value="GAA6198170.1"/>
    <property type="molecule type" value="Genomic_DNA"/>
</dbReference>
<evidence type="ECO:0000256" key="1">
    <source>
        <dbReference type="ARBA" id="ARBA00022723"/>
    </source>
</evidence>
<evidence type="ECO:0000259" key="3">
    <source>
        <dbReference type="SMART" id="SM01007"/>
    </source>
</evidence>
<protein>
    <submittedName>
        <fullName evidence="4">Class II aldolase/adducin family protein</fullName>
    </submittedName>
</protein>
<keyword evidence="5" id="KW-1185">Reference proteome</keyword>